<dbReference type="GO" id="GO:0031222">
    <property type="term" value="P:arabinan catabolic process"/>
    <property type="evidence" value="ECO:0007669"/>
    <property type="project" value="TreeGrafter"/>
</dbReference>
<dbReference type="SMART" id="SM01217">
    <property type="entry name" value="Fn3_like"/>
    <property type="match status" value="1"/>
</dbReference>
<evidence type="ECO:0000256" key="1">
    <source>
        <dbReference type="ARBA" id="ARBA00004851"/>
    </source>
</evidence>
<dbReference type="GO" id="GO:0045493">
    <property type="term" value="P:xylan catabolic process"/>
    <property type="evidence" value="ECO:0007669"/>
    <property type="project" value="UniProtKB-KW"/>
</dbReference>
<dbReference type="FunFam" id="2.60.40.10:FF:000495">
    <property type="entry name" value="Periplasmic beta-glucosidase"/>
    <property type="match status" value="1"/>
</dbReference>
<gene>
    <name evidence="8" type="ORF">PAXINDRAFT_156320</name>
</gene>
<proteinExistence type="inferred from homology"/>
<evidence type="ECO:0000256" key="2">
    <source>
        <dbReference type="ARBA" id="ARBA00005336"/>
    </source>
</evidence>
<dbReference type="HOGENOM" id="CLU_426464_0_0_1"/>
<dbReference type="PANTHER" id="PTHR42721">
    <property type="entry name" value="SUGAR HYDROLASE-RELATED"/>
    <property type="match status" value="1"/>
</dbReference>
<dbReference type="AlphaFoldDB" id="A0A0C9U3T2"/>
<dbReference type="Gene3D" id="3.20.20.300">
    <property type="entry name" value="Glycoside hydrolase, family 3, N-terminal domain"/>
    <property type="match status" value="2"/>
</dbReference>
<dbReference type="PANTHER" id="PTHR42721:SF3">
    <property type="entry name" value="BETA-D-XYLOSIDASE 5-RELATED"/>
    <property type="match status" value="1"/>
</dbReference>
<comment type="pathway">
    <text evidence="1">Glycan degradation; xylan degradation.</text>
</comment>
<keyword evidence="3" id="KW-0119">Carbohydrate metabolism</keyword>
<keyword evidence="9" id="KW-1185">Reference proteome</keyword>
<evidence type="ECO:0000313" key="8">
    <source>
        <dbReference type="EMBL" id="KIJ13936.1"/>
    </source>
</evidence>
<keyword evidence="3" id="KW-0624">Polysaccharide degradation</keyword>
<dbReference type="Gene3D" id="2.60.40.10">
    <property type="entry name" value="Immunoglobulins"/>
    <property type="match status" value="1"/>
</dbReference>
<comment type="similarity">
    <text evidence="2">Belongs to the glycosyl hydrolase 3 family.</text>
</comment>
<dbReference type="EC" id="3.2.1.37" evidence="6"/>
<dbReference type="InterPro" id="IPR013783">
    <property type="entry name" value="Ig-like_fold"/>
</dbReference>
<dbReference type="InterPro" id="IPR036962">
    <property type="entry name" value="Glyco_hydro_3_N_sf"/>
</dbReference>
<dbReference type="GO" id="GO:0009044">
    <property type="term" value="F:xylan 1,4-beta-xylosidase activity"/>
    <property type="evidence" value="ECO:0007669"/>
    <property type="project" value="UniProtKB-EC"/>
</dbReference>
<dbReference type="InterPro" id="IPR001764">
    <property type="entry name" value="Glyco_hydro_3_N"/>
</dbReference>
<dbReference type="Pfam" id="PF14310">
    <property type="entry name" value="Fn3-like"/>
    <property type="match status" value="1"/>
</dbReference>
<dbReference type="InterPro" id="IPR026891">
    <property type="entry name" value="Fn3-like"/>
</dbReference>
<protein>
    <recommendedName>
        <fullName evidence="6">xylan 1,4-beta-xylosidase</fullName>
        <ecNumber evidence="6">3.2.1.37</ecNumber>
    </recommendedName>
</protein>
<dbReference type="InterPro" id="IPR017853">
    <property type="entry name" value="GH"/>
</dbReference>
<dbReference type="SUPFAM" id="SSF51445">
    <property type="entry name" value="(Trans)glycosidases"/>
    <property type="match status" value="1"/>
</dbReference>
<keyword evidence="4 8" id="KW-0378">Hydrolase</keyword>
<evidence type="ECO:0000256" key="6">
    <source>
        <dbReference type="ARBA" id="ARBA00026107"/>
    </source>
</evidence>
<sequence>MATLLRLITRTFSSTPSDRLATTDVTLLMPFRVAEFRNQDVYKTARTMIPALNAYGFTWSTASLGGSRKGRAAFFWMATENEQSSTVKHRNARMLMVTGHGCVGLESELSPGDLLLVTPPFKFTGRVENASTGDSMATLLRLITRTFSSTPSDRLATTDVTLLMPFRVAEFRNQDVYKTARSEYFMPLLNPGSTRIGVRDDLHFPIEARGTNIDGSLPIYKNPDAPIEDRVSDVLPRMTVQEKVAQLIQGDINRWMNMTDPLDNTLAYNQSGLEQMMEYKAGSTWAGYLVSWDKIVYGITVGQKYLMENTTLGIPAIFQSEGRVEENYGEDPFLTSQMGRAYVTGLQSGRRRNVSSTAIARMAATCKHFAAFGSPQGGLNLAQVSGGERELRTYYLKPFNHACVNALSIMTAHSSYDDIPNVANTFQLKLLRKGWGYQYFVTSDAGSVDYLITLHGVCPTRECAAKVALEHGLSGEMGGGTYTYLALPDQIAKGTVNITYVDETVKTILRTKFALGLFETPTSTPLRSSDRRQTGSSPTICTNEGFNVTVTVHNTGCMDGKEVVQVYMTDLYSSVVTPNMQLIGFTKVSIPAGQSSTVTIPIMSSQLAVWTVTNQWVVEPGEFNIFVGTSEEVYLDTILTVR</sequence>
<dbReference type="Proteomes" id="UP000053647">
    <property type="component" value="Unassembled WGS sequence"/>
</dbReference>
<reference evidence="9" key="2">
    <citation type="submission" date="2015-01" db="EMBL/GenBank/DDBJ databases">
        <title>Evolutionary Origins and Diversification of the Mycorrhizal Mutualists.</title>
        <authorList>
            <consortium name="DOE Joint Genome Institute"/>
            <consortium name="Mycorrhizal Genomics Consortium"/>
            <person name="Kohler A."/>
            <person name="Kuo A."/>
            <person name="Nagy L.G."/>
            <person name="Floudas D."/>
            <person name="Copeland A."/>
            <person name="Barry K.W."/>
            <person name="Cichocki N."/>
            <person name="Veneault-Fourrey C."/>
            <person name="LaButti K."/>
            <person name="Lindquist E.A."/>
            <person name="Lipzen A."/>
            <person name="Lundell T."/>
            <person name="Morin E."/>
            <person name="Murat C."/>
            <person name="Riley R."/>
            <person name="Ohm R."/>
            <person name="Sun H."/>
            <person name="Tunlid A."/>
            <person name="Henrissat B."/>
            <person name="Grigoriev I.V."/>
            <person name="Hibbett D.S."/>
            <person name="Martin F."/>
        </authorList>
    </citation>
    <scope>NUCLEOTIDE SEQUENCE [LARGE SCALE GENOMIC DNA]</scope>
    <source>
        <strain evidence="9">ATCC 200175</strain>
    </source>
</reference>
<dbReference type="Pfam" id="PF00933">
    <property type="entry name" value="Glyco_hydro_3"/>
    <property type="match status" value="1"/>
</dbReference>
<keyword evidence="3" id="KW-0858">Xylan degradation</keyword>
<feature type="domain" description="Fibronectin type III-like" evidence="7">
    <location>
        <begin position="562"/>
        <end position="631"/>
    </location>
</feature>
<dbReference type="PRINTS" id="PR00133">
    <property type="entry name" value="GLHYDRLASE3"/>
</dbReference>
<accession>A0A0C9U3T2</accession>
<dbReference type="OrthoDB" id="2123594at2759"/>
<organism evidence="8 9">
    <name type="scientific">Paxillus involutus ATCC 200175</name>
    <dbReference type="NCBI Taxonomy" id="664439"/>
    <lineage>
        <taxon>Eukaryota</taxon>
        <taxon>Fungi</taxon>
        <taxon>Dikarya</taxon>
        <taxon>Basidiomycota</taxon>
        <taxon>Agaricomycotina</taxon>
        <taxon>Agaricomycetes</taxon>
        <taxon>Agaricomycetidae</taxon>
        <taxon>Boletales</taxon>
        <taxon>Paxilineae</taxon>
        <taxon>Paxillaceae</taxon>
        <taxon>Paxillus</taxon>
    </lineage>
</organism>
<comment type="catalytic activity">
    <reaction evidence="5">
        <text>Hydrolysis of (1-&gt;4)-beta-D-xylans, to remove successive D-xylose residues from the non-reducing termini.</text>
        <dbReference type="EC" id="3.2.1.37"/>
    </reaction>
</comment>
<evidence type="ECO:0000259" key="7">
    <source>
        <dbReference type="SMART" id="SM01217"/>
    </source>
</evidence>
<evidence type="ECO:0000256" key="3">
    <source>
        <dbReference type="ARBA" id="ARBA00022651"/>
    </source>
</evidence>
<dbReference type="InterPro" id="IPR044993">
    <property type="entry name" value="BXL"/>
</dbReference>
<evidence type="ECO:0000256" key="5">
    <source>
        <dbReference type="ARBA" id="ARBA00024574"/>
    </source>
</evidence>
<reference evidence="8 9" key="1">
    <citation type="submission" date="2014-06" db="EMBL/GenBank/DDBJ databases">
        <authorList>
            <consortium name="DOE Joint Genome Institute"/>
            <person name="Kuo A."/>
            <person name="Kohler A."/>
            <person name="Nagy L.G."/>
            <person name="Floudas D."/>
            <person name="Copeland A."/>
            <person name="Barry K.W."/>
            <person name="Cichocki N."/>
            <person name="Veneault-Fourrey C."/>
            <person name="LaButti K."/>
            <person name="Lindquist E.A."/>
            <person name="Lipzen A."/>
            <person name="Lundell T."/>
            <person name="Morin E."/>
            <person name="Murat C."/>
            <person name="Sun H."/>
            <person name="Tunlid A."/>
            <person name="Henrissat B."/>
            <person name="Grigoriev I.V."/>
            <person name="Hibbett D.S."/>
            <person name="Martin F."/>
            <person name="Nordberg H.P."/>
            <person name="Cantor M.N."/>
            <person name="Hua S.X."/>
        </authorList>
    </citation>
    <scope>NUCLEOTIDE SEQUENCE [LARGE SCALE GENOMIC DNA]</scope>
    <source>
        <strain evidence="8 9">ATCC 200175</strain>
    </source>
</reference>
<dbReference type="GO" id="GO:0046556">
    <property type="term" value="F:alpha-L-arabinofuranosidase activity"/>
    <property type="evidence" value="ECO:0007669"/>
    <property type="project" value="TreeGrafter"/>
</dbReference>
<evidence type="ECO:0000313" key="9">
    <source>
        <dbReference type="Proteomes" id="UP000053647"/>
    </source>
</evidence>
<name>A0A0C9U3T2_PAXIN</name>
<dbReference type="EMBL" id="KN819347">
    <property type="protein sequence ID" value="KIJ13936.1"/>
    <property type="molecule type" value="Genomic_DNA"/>
</dbReference>
<evidence type="ECO:0000256" key="4">
    <source>
        <dbReference type="ARBA" id="ARBA00022801"/>
    </source>
</evidence>